<evidence type="ECO:0000256" key="2">
    <source>
        <dbReference type="ARBA" id="ARBA00022840"/>
    </source>
</evidence>
<accession>A0ABR1V065</accession>
<feature type="compositionally biased region" description="Polar residues" evidence="3">
    <location>
        <begin position="115"/>
        <end position="126"/>
    </location>
</feature>
<dbReference type="EMBL" id="JAQQWL010000007">
    <property type="protein sequence ID" value="KAK8064557.1"/>
    <property type="molecule type" value="Genomic_DNA"/>
</dbReference>
<dbReference type="InterPro" id="IPR027417">
    <property type="entry name" value="P-loop_NTPase"/>
</dbReference>
<dbReference type="InterPro" id="IPR000330">
    <property type="entry name" value="SNF2_N"/>
</dbReference>
<feature type="compositionally biased region" description="Polar residues" evidence="3">
    <location>
        <begin position="153"/>
        <end position="165"/>
    </location>
</feature>
<dbReference type="SUPFAM" id="SSF52540">
    <property type="entry name" value="P-loop containing nucleoside triphosphate hydrolases"/>
    <property type="match status" value="1"/>
</dbReference>
<keyword evidence="1" id="KW-0547">Nucleotide-binding</keyword>
<sequence>MSTYGAMDDPSQWDVQRVAREICTPQADLLASVADDIIANDLTGSYLVNEITKGEHYDILYTALKANKVRQRVYLFNKVVEMKARSNAAKRVLTNEAKREAEFDLSGDYKRPKLESSSLAPSTVGSIEQPEAGSRHQLLQVNNSDEGLPLDMRTNTRAGSSQLRSSPFPHIQDVLSPRPAKKAIVLQDSDEESIHEEPVAQESDDVHQSETDAISKGLSDANDGWSKDIWAQACEFFGCDISDAEVRVVGLLTKPTHYQAVGAFMVLSQQARNGVAGALLADAMGLGKTLLVLLVFTSGVYLVEMKMDIRDHPDDHLGVHQKPGDKCPRKPMFGTMQCPCERYSWAWKIANTVHQLPTIVFMPPILIDNWVNQVKKHIDLRPGSPASHFVFKVLSPSWCSGTGKEEGNERFVCDPASISDGPRHPVTKKLAPFKNGRLKCYFISTKARENHFPRALPFGRVVLEEVHKYKGGGTARTMPFAFLKTIREKSNMPVSLLAVSGSLKALGPDAWKWAVEHFGYTADRFKLDYDPAVKD</sequence>
<dbReference type="GeneID" id="92091667"/>
<comment type="caution">
    <text evidence="5">The sequence shown here is derived from an EMBL/GenBank/DDBJ whole genome shotgun (WGS) entry which is preliminary data.</text>
</comment>
<dbReference type="Gene3D" id="3.40.50.300">
    <property type="entry name" value="P-loop containing nucleotide triphosphate hydrolases"/>
    <property type="match status" value="1"/>
</dbReference>
<dbReference type="Pfam" id="PF00176">
    <property type="entry name" value="SNF2-rel_dom"/>
    <property type="match status" value="1"/>
</dbReference>
<name>A0ABR1V065_9PEZI</name>
<feature type="region of interest" description="Disordered" evidence="3">
    <location>
        <begin position="111"/>
        <end position="172"/>
    </location>
</feature>
<evidence type="ECO:0000313" key="5">
    <source>
        <dbReference type="EMBL" id="KAK8064557.1"/>
    </source>
</evidence>
<evidence type="ECO:0000313" key="6">
    <source>
        <dbReference type="Proteomes" id="UP001480595"/>
    </source>
</evidence>
<reference evidence="5 6" key="1">
    <citation type="submission" date="2023-01" db="EMBL/GenBank/DDBJ databases">
        <title>Analysis of 21 Apiospora genomes using comparative genomics revels a genus with tremendous synthesis potential of carbohydrate active enzymes and secondary metabolites.</title>
        <authorList>
            <person name="Sorensen T."/>
        </authorList>
    </citation>
    <scope>NUCLEOTIDE SEQUENCE [LARGE SCALE GENOMIC DNA]</scope>
    <source>
        <strain evidence="5 6">CBS 135458</strain>
    </source>
</reference>
<feature type="domain" description="SNF2 N-terminal" evidence="4">
    <location>
        <begin position="267"/>
        <end position="378"/>
    </location>
</feature>
<evidence type="ECO:0000256" key="1">
    <source>
        <dbReference type="ARBA" id="ARBA00022741"/>
    </source>
</evidence>
<organism evidence="5 6">
    <name type="scientific">Apiospora phragmitis</name>
    <dbReference type="NCBI Taxonomy" id="2905665"/>
    <lineage>
        <taxon>Eukaryota</taxon>
        <taxon>Fungi</taxon>
        <taxon>Dikarya</taxon>
        <taxon>Ascomycota</taxon>
        <taxon>Pezizomycotina</taxon>
        <taxon>Sordariomycetes</taxon>
        <taxon>Xylariomycetidae</taxon>
        <taxon>Amphisphaeriales</taxon>
        <taxon>Apiosporaceae</taxon>
        <taxon>Apiospora</taxon>
    </lineage>
</organism>
<feature type="region of interest" description="Disordered" evidence="3">
    <location>
        <begin position="189"/>
        <end position="208"/>
    </location>
</feature>
<gene>
    <name evidence="5" type="ORF">PG994_007195</name>
</gene>
<protein>
    <recommendedName>
        <fullName evidence="4">SNF2 N-terminal domain-containing protein</fullName>
    </recommendedName>
</protein>
<dbReference type="RefSeq" id="XP_066715546.1">
    <property type="nucleotide sequence ID" value="XM_066858604.1"/>
</dbReference>
<evidence type="ECO:0000256" key="3">
    <source>
        <dbReference type="SAM" id="MobiDB-lite"/>
    </source>
</evidence>
<keyword evidence="2" id="KW-0067">ATP-binding</keyword>
<evidence type="ECO:0000259" key="4">
    <source>
        <dbReference type="Pfam" id="PF00176"/>
    </source>
</evidence>
<keyword evidence="6" id="KW-1185">Reference proteome</keyword>
<proteinExistence type="predicted"/>
<dbReference type="Proteomes" id="UP001480595">
    <property type="component" value="Unassembled WGS sequence"/>
</dbReference>